<evidence type="ECO:0000259" key="7">
    <source>
        <dbReference type="Pfam" id="PF00588"/>
    </source>
</evidence>
<dbReference type="GO" id="GO:0002128">
    <property type="term" value="P:tRNA nucleoside ribose methylation"/>
    <property type="evidence" value="ECO:0007669"/>
    <property type="project" value="TreeGrafter"/>
</dbReference>
<organism evidence="8 9">
    <name type="scientific">Terasakiispira papahanaumokuakeensis</name>
    <dbReference type="NCBI Taxonomy" id="197479"/>
    <lineage>
        <taxon>Bacteria</taxon>
        <taxon>Pseudomonadati</taxon>
        <taxon>Pseudomonadota</taxon>
        <taxon>Gammaproteobacteria</taxon>
        <taxon>Oceanospirillales</taxon>
        <taxon>Terasakiispira</taxon>
    </lineage>
</organism>
<evidence type="ECO:0000256" key="5">
    <source>
        <dbReference type="RuleBase" id="RU362024"/>
    </source>
</evidence>
<protein>
    <recommendedName>
        <fullName evidence="5">tRNA (cytidine/uridine-2'-O-)-methyltransferase TrmJ</fullName>
        <ecNumber evidence="5">2.1.1.200</ecNumber>
    </recommendedName>
    <alternativeName>
        <fullName evidence="5">tRNA (cytidine(32)/uridine(32)-2'-O)-methyltransferase</fullName>
    </alternativeName>
    <alternativeName>
        <fullName evidence="5">tRNA Cm32/Um32 methyltransferase</fullName>
    </alternativeName>
</protein>
<dbReference type="InterPro" id="IPR004384">
    <property type="entry name" value="RNA_MeTrfase_TrmJ/LasT"/>
</dbReference>
<dbReference type="EC" id="2.1.1.200" evidence="5"/>
<sequence>MNANQIVILVNTFHPGNIGSAARAMKTMGITQLRLVQPRCFPDPEATQMAAGAVDILEQAQCYDSLREAVADCGLVIGASARLRSFPLPEVEPPQAGELMAQESQQTPVALVFGRERSGLTNEEITCCTHQVNIPGNPDYNILNVAQAVQVLCYETHMASRRQSIPAPQETPYPLQSQLQHFESHLEQALTVSGFLNKRSGQALDKLHALFRRARPNRKELSLLRGVLTRLEQLAEADSKTARHAEDTETPDKTRQP</sequence>
<feature type="region of interest" description="Disordered" evidence="6">
    <location>
        <begin position="236"/>
        <end position="257"/>
    </location>
</feature>
<keyword evidence="2 5" id="KW-0489">Methyltransferase</keyword>
<evidence type="ECO:0000256" key="4">
    <source>
        <dbReference type="ARBA" id="ARBA00022691"/>
    </source>
</evidence>
<dbReference type="GO" id="GO:0160206">
    <property type="term" value="F:tRNA (cytidine(32)/uridine(32)-2'-O)-methyltransferase activity"/>
    <property type="evidence" value="ECO:0007669"/>
    <property type="project" value="UniProtKB-EC"/>
</dbReference>
<name>A0A1E2V7K9_9GAMM</name>
<comment type="catalytic activity">
    <reaction evidence="5">
        <text>uridine(32) in tRNA + S-adenosyl-L-methionine = 2'-O-methyluridine(32) in tRNA + S-adenosyl-L-homocysteine + H(+)</text>
        <dbReference type="Rhea" id="RHEA:42936"/>
        <dbReference type="Rhea" id="RHEA-COMP:10107"/>
        <dbReference type="Rhea" id="RHEA-COMP:10290"/>
        <dbReference type="ChEBI" id="CHEBI:15378"/>
        <dbReference type="ChEBI" id="CHEBI:57856"/>
        <dbReference type="ChEBI" id="CHEBI:59789"/>
        <dbReference type="ChEBI" id="CHEBI:65315"/>
        <dbReference type="ChEBI" id="CHEBI:74478"/>
        <dbReference type="EC" id="2.1.1.200"/>
    </reaction>
</comment>
<dbReference type="CDD" id="cd18093">
    <property type="entry name" value="SpoU-like_TrmJ"/>
    <property type="match status" value="1"/>
</dbReference>
<keyword evidence="3 8" id="KW-0808">Transferase</keyword>
<dbReference type="AlphaFoldDB" id="A0A1E2V7K9"/>
<dbReference type="InterPro" id="IPR029028">
    <property type="entry name" value="Alpha/beta_knot_MTases"/>
</dbReference>
<feature type="domain" description="tRNA/rRNA methyltransferase SpoU type" evidence="7">
    <location>
        <begin position="6"/>
        <end position="154"/>
    </location>
</feature>
<dbReference type="Gene3D" id="3.40.1280.10">
    <property type="match status" value="1"/>
</dbReference>
<gene>
    <name evidence="5" type="primary">trmJ</name>
    <name evidence="8" type="ORF">BFW38_04390</name>
</gene>
<evidence type="ECO:0000256" key="6">
    <source>
        <dbReference type="SAM" id="MobiDB-lite"/>
    </source>
</evidence>
<dbReference type="FunFam" id="3.40.1280.10:FF:000006">
    <property type="entry name" value="Uncharacterized tRNA/rRNA methyltransferase HI_0380"/>
    <property type="match status" value="1"/>
</dbReference>
<comment type="subcellular location">
    <subcellularLocation>
        <location evidence="5">Cytoplasm</location>
    </subcellularLocation>
</comment>
<dbReference type="SUPFAM" id="SSF75217">
    <property type="entry name" value="alpha/beta knot"/>
    <property type="match status" value="1"/>
</dbReference>
<dbReference type="STRING" id="197479.BFW38_04390"/>
<dbReference type="OrthoDB" id="9806346at2"/>
<evidence type="ECO:0000256" key="1">
    <source>
        <dbReference type="ARBA" id="ARBA00007228"/>
    </source>
</evidence>
<keyword evidence="9" id="KW-1185">Reference proteome</keyword>
<keyword evidence="5" id="KW-0963">Cytoplasm</keyword>
<proteinExistence type="inferred from homology"/>
<dbReference type="EMBL" id="MDTQ01000001">
    <property type="protein sequence ID" value="ODC02903.1"/>
    <property type="molecule type" value="Genomic_DNA"/>
</dbReference>
<accession>A0A1E2V7K9</accession>
<comment type="similarity">
    <text evidence="1">Belongs to the class IV-like SAM-binding methyltransferase superfamily. RNA methyltransferase TrmH family.</text>
</comment>
<comment type="catalytic activity">
    <reaction evidence="5">
        <text>cytidine(32) in tRNA + S-adenosyl-L-methionine = 2'-O-methylcytidine(32) in tRNA + S-adenosyl-L-homocysteine + H(+)</text>
        <dbReference type="Rhea" id="RHEA:42932"/>
        <dbReference type="Rhea" id="RHEA-COMP:10288"/>
        <dbReference type="Rhea" id="RHEA-COMP:10289"/>
        <dbReference type="ChEBI" id="CHEBI:15378"/>
        <dbReference type="ChEBI" id="CHEBI:57856"/>
        <dbReference type="ChEBI" id="CHEBI:59789"/>
        <dbReference type="ChEBI" id="CHEBI:74495"/>
        <dbReference type="ChEBI" id="CHEBI:82748"/>
        <dbReference type="EC" id="2.1.1.200"/>
    </reaction>
</comment>
<evidence type="ECO:0000256" key="3">
    <source>
        <dbReference type="ARBA" id="ARBA00022679"/>
    </source>
</evidence>
<comment type="function">
    <text evidence="5">Catalyzes the formation of 2'O-methylated cytidine (Cm32) or 2'O-methylated uridine (Um32) at position 32 in tRNA.</text>
</comment>
<evidence type="ECO:0000313" key="8">
    <source>
        <dbReference type="EMBL" id="ODC02903.1"/>
    </source>
</evidence>
<keyword evidence="5" id="KW-0819">tRNA processing</keyword>
<comment type="caution">
    <text evidence="8">The sequence shown here is derived from an EMBL/GenBank/DDBJ whole genome shotgun (WGS) entry which is preliminary data.</text>
</comment>
<dbReference type="NCBIfam" id="TIGR00050">
    <property type="entry name" value="rRNA_methyl_1"/>
    <property type="match status" value="1"/>
</dbReference>
<dbReference type="GO" id="GO:0003723">
    <property type="term" value="F:RNA binding"/>
    <property type="evidence" value="ECO:0007669"/>
    <property type="project" value="InterPro"/>
</dbReference>
<dbReference type="PIRSF" id="PIRSF004808">
    <property type="entry name" value="LasT"/>
    <property type="match status" value="1"/>
</dbReference>
<dbReference type="PANTHER" id="PTHR42786">
    <property type="entry name" value="TRNA/RRNA METHYLTRANSFERASE"/>
    <property type="match status" value="1"/>
</dbReference>
<dbReference type="GO" id="GO:0106339">
    <property type="term" value="F:tRNA (cytidine(32)-2'-O)-methyltransferase activity"/>
    <property type="evidence" value="ECO:0007669"/>
    <property type="project" value="RHEA"/>
</dbReference>
<dbReference type="Pfam" id="PF00588">
    <property type="entry name" value="SpoU_methylase"/>
    <property type="match status" value="1"/>
</dbReference>
<dbReference type="PANTHER" id="PTHR42786:SF2">
    <property type="entry name" value="TRNA (CYTIDINE_URIDINE-2'-O-)-METHYLTRANSFERASE TRMJ"/>
    <property type="match status" value="1"/>
</dbReference>
<dbReference type="RefSeq" id="WP_068997298.1">
    <property type="nucleotide sequence ID" value="NZ_MDTQ01000001.1"/>
</dbReference>
<evidence type="ECO:0000256" key="2">
    <source>
        <dbReference type="ARBA" id="ARBA00022603"/>
    </source>
</evidence>
<dbReference type="Gene3D" id="1.10.8.590">
    <property type="match status" value="1"/>
</dbReference>
<feature type="compositionally biased region" description="Basic and acidic residues" evidence="6">
    <location>
        <begin position="237"/>
        <end position="257"/>
    </location>
</feature>
<dbReference type="InterPro" id="IPR029026">
    <property type="entry name" value="tRNA_m1G_MTases_N"/>
</dbReference>
<keyword evidence="4 5" id="KW-0949">S-adenosyl-L-methionine</keyword>
<dbReference type="GO" id="GO:0005829">
    <property type="term" value="C:cytosol"/>
    <property type="evidence" value="ECO:0007669"/>
    <property type="project" value="TreeGrafter"/>
</dbReference>
<evidence type="ECO:0000313" key="9">
    <source>
        <dbReference type="Proteomes" id="UP000094291"/>
    </source>
</evidence>
<dbReference type="Proteomes" id="UP000094291">
    <property type="component" value="Unassembled WGS sequence"/>
</dbReference>
<dbReference type="InterPro" id="IPR001537">
    <property type="entry name" value="SpoU_MeTrfase"/>
</dbReference>
<reference evidence="8 9" key="1">
    <citation type="submission" date="2016-08" db="EMBL/GenBank/DDBJ databases">
        <authorList>
            <person name="Seilhamer J.J."/>
        </authorList>
    </citation>
    <scope>NUCLEOTIDE SEQUENCE [LARGE SCALE GENOMIC DNA]</scope>
    <source>
        <strain evidence="8 9">PH27A</strain>
    </source>
</reference>
<comment type="subunit">
    <text evidence="5">Homodimer.</text>
</comment>